<sequence length="794" mass="87656">MKKLLLLVIGCCIIVTSWSQQKQRTLLSGRVIDAQTGAPLPGASIVLSDSKVGTNTDSSGHYIFKNIPKGHNLVEISYTGYKTLVEHLDATGNDTVNFALTSSIIENEGVTVTGVVGATSIRKAPVPITRVSKSELLQTPSTNIIDALSRQPGVSQLSTGPAISKPVIRGLGYNRLVVINDGVRQEGQQWGDEHGIEIDENSVSRVEILKGPASLVYGSDAMAGVVNIITTSPAANNTINGSVLSSYQTNNKQRSFFANIGGNQQGFNWNAWGDYKGAADYKNKYDGRVYNSKFNENNYGGYVGYNSTWGYSHFIVSSFNQELGVVEGERDDNGNFIKLLPGGMEATPAKSDFNSTTPQTPYQGVNHLKFILDNSFSLGKGKITLNLGWQRNQRKEFGNVDDPEEKSLYFDLKTLNYNTAYLYDNHKGWTTSIGVGGMQQRNQNKGVEFLIPEYKLFDIGGFVYTQKTIGKTTLSGGLRFDNRDLTSDELMEDGEIKFNAFKKSFANVSGSAGVSYAATENFLVKINLARGFRAPSIPELASNGAHEGTNRYEYGNQDLESETSWQGDLGIELNSEHIHFTASTFYNHIANFIFYSKLSGASGSDSLVEVDGEMIPAFQFRQQTANLVGAEMGVDIHPHPLDWLHWENTLSYVRGTFAEALEGNKNVPFIPATRWISELRWEFLKKGKTVRNLSLHFDIDNTFKQDKPFTAYDTETPTPGYTLLNAGISANLMNHDKTLFSLYLLGNNLTDVAYQNHLSRLKYAEVNPVSGRQGVFNMGRNFVVKLNIPLSFTK</sequence>
<dbReference type="Proteomes" id="UP001155483">
    <property type="component" value="Unassembled WGS sequence"/>
</dbReference>
<dbReference type="InterPro" id="IPR039426">
    <property type="entry name" value="TonB-dep_rcpt-like"/>
</dbReference>
<dbReference type="PANTHER" id="PTHR30069">
    <property type="entry name" value="TONB-DEPENDENT OUTER MEMBRANE RECEPTOR"/>
    <property type="match status" value="1"/>
</dbReference>
<dbReference type="AlphaFoldDB" id="A0A9X2XP03"/>
<evidence type="ECO:0000256" key="4">
    <source>
        <dbReference type="ARBA" id="ARBA00022692"/>
    </source>
</evidence>
<organism evidence="12 13">
    <name type="scientific">Paraflavisolibacter caeni</name>
    <dbReference type="NCBI Taxonomy" id="2982496"/>
    <lineage>
        <taxon>Bacteria</taxon>
        <taxon>Pseudomonadati</taxon>
        <taxon>Bacteroidota</taxon>
        <taxon>Chitinophagia</taxon>
        <taxon>Chitinophagales</taxon>
        <taxon>Chitinophagaceae</taxon>
        <taxon>Paraflavisolibacter</taxon>
    </lineage>
</organism>
<comment type="subcellular location">
    <subcellularLocation>
        <location evidence="1 8">Cell outer membrane</location>
        <topology evidence="1 8">Multi-pass membrane protein</topology>
    </subcellularLocation>
</comment>
<dbReference type="GO" id="GO:0044718">
    <property type="term" value="P:siderophore transmembrane transport"/>
    <property type="evidence" value="ECO:0007669"/>
    <property type="project" value="TreeGrafter"/>
</dbReference>
<dbReference type="Pfam" id="PF13715">
    <property type="entry name" value="CarbopepD_reg_2"/>
    <property type="match status" value="1"/>
</dbReference>
<dbReference type="InterPro" id="IPR037066">
    <property type="entry name" value="Plug_dom_sf"/>
</dbReference>
<gene>
    <name evidence="12" type="ORF">OCK74_10615</name>
</gene>
<evidence type="ECO:0000313" key="12">
    <source>
        <dbReference type="EMBL" id="MCU7549569.1"/>
    </source>
</evidence>
<evidence type="ECO:0000256" key="8">
    <source>
        <dbReference type="PROSITE-ProRule" id="PRU01360"/>
    </source>
</evidence>
<dbReference type="Gene3D" id="2.170.130.10">
    <property type="entry name" value="TonB-dependent receptor, plug domain"/>
    <property type="match status" value="1"/>
</dbReference>
<evidence type="ECO:0000256" key="6">
    <source>
        <dbReference type="ARBA" id="ARBA00023136"/>
    </source>
</evidence>
<keyword evidence="6 8" id="KW-0472">Membrane</keyword>
<name>A0A9X2XP03_9BACT</name>
<dbReference type="Gene3D" id="2.60.40.1120">
    <property type="entry name" value="Carboxypeptidase-like, regulatory domain"/>
    <property type="match status" value="1"/>
</dbReference>
<dbReference type="PROSITE" id="PS52016">
    <property type="entry name" value="TONB_DEPENDENT_REC_3"/>
    <property type="match status" value="1"/>
</dbReference>
<keyword evidence="4 8" id="KW-0812">Transmembrane</keyword>
<dbReference type="CDD" id="cd01347">
    <property type="entry name" value="ligand_gated_channel"/>
    <property type="match status" value="1"/>
</dbReference>
<dbReference type="RefSeq" id="WP_279297011.1">
    <property type="nucleotide sequence ID" value="NZ_JAOTIF010000006.1"/>
</dbReference>
<proteinExistence type="inferred from homology"/>
<dbReference type="InterPro" id="IPR012910">
    <property type="entry name" value="Plug_dom"/>
</dbReference>
<evidence type="ECO:0000256" key="1">
    <source>
        <dbReference type="ARBA" id="ARBA00004571"/>
    </source>
</evidence>
<dbReference type="Pfam" id="PF07715">
    <property type="entry name" value="Plug"/>
    <property type="match status" value="1"/>
</dbReference>
<dbReference type="SUPFAM" id="SSF56935">
    <property type="entry name" value="Porins"/>
    <property type="match status" value="1"/>
</dbReference>
<dbReference type="SUPFAM" id="SSF49464">
    <property type="entry name" value="Carboxypeptidase regulatory domain-like"/>
    <property type="match status" value="1"/>
</dbReference>
<comment type="similarity">
    <text evidence="8 9">Belongs to the TonB-dependent receptor family.</text>
</comment>
<dbReference type="GO" id="GO:0009279">
    <property type="term" value="C:cell outer membrane"/>
    <property type="evidence" value="ECO:0007669"/>
    <property type="project" value="UniProtKB-SubCell"/>
</dbReference>
<dbReference type="EMBL" id="JAOTIF010000006">
    <property type="protein sequence ID" value="MCU7549569.1"/>
    <property type="molecule type" value="Genomic_DNA"/>
</dbReference>
<evidence type="ECO:0000256" key="7">
    <source>
        <dbReference type="ARBA" id="ARBA00023237"/>
    </source>
</evidence>
<keyword evidence="5 9" id="KW-0798">TonB box</keyword>
<protein>
    <submittedName>
        <fullName evidence="12">TonB-dependent receptor</fullName>
    </submittedName>
</protein>
<comment type="caution">
    <text evidence="12">The sequence shown here is derived from an EMBL/GenBank/DDBJ whole genome shotgun (WGS) entry which is preliminary data.</text>
</comment>
<reference evidence="12" key="1">
    <citation type="submission" date="2022-09" db="EMBL/GenBank/DDBJ databases">
        <authorList>
            <person name="Yuan C."/>
            <person name="Ke Z."/>
        </authorList>
    </citation>
    <scope>NUCLEOTIDE SEQUENCE</scope>
    <source>
        <strain evidence="12">LB-8</strain>
    </source>
</reference>
<dbReference type="InterPro" id="IPR000531">
    <property type="entry name" value="Beta-barrel_TonB"/>
</dbReference>
<evidence type="ECO:0000256" key="2">
    <source>
        <dbReference type="ARBA" id="ARBA00022448"/>
    </source>
</evidence>
<dbReference type="PANTHER" id="PTHR30069:SF40">
    <property type="entry name" value="TONB-DEPENDENT RECEPTOR NMB0964-RELATED"/>
    <property type="match status" value="1"/>
</dbReference>
<evidence type="ECO:0000313" key="13">
    <source>
        <dbReference type="Proteomes" id="UP001155483"/>
    </source>
</evidence>
<feature type="domain" description="TonB-dependent receptor-like beta-barrel" evidence="10">
    <location>
        <begin position="245"/>
        <end position="749"/>
    </location>
</feature>
<dbReference type="Gene3D" id="2.40.170.20">
    <property type="entry name" value="TonB-dependent receptor, beta-barrel domain"/>
    <property type="match status" value="1"/>
</dbReference>
<evidence type="ECO:0000259" key="11">
    <source>
        <dbReference type="Pfam" id="PF07715"/>
    </source>
</evidence>
<evidence type="ECO:0000256" key="3">
    <source>
        <dbReference type="ARBA" id="ARBA00022452"/>
    </source>
</evidence>
<keyword evidence="13" id="KW-1185">Reference proteome</keyword>
<keyword evidence="3 8" id="KW-1134">Transmembrane beta strand</keyword>
<keyword evidence="7 8" id="KW-0998">Cell outer membrane</keyword>
<keyword evidence="2 8" id="KW-0813">Transport</keyword>
<evidence type="ECO:0000256" key="5">
    <source>
        <dbReference type="ARBA" id="ARBA00023077"/>
    </source>
</evidence>
<dbReference type="InterPro" id="IPR036942">
    <property type="entry name" value="Beta-barrel_TonB_sf"/>
</dbReference>
<accession>A0A9X2XP03</accession>
<feature type="domain" description="TonB-dependent receptor plug" evidence="11">
    <location>
        <begin position="121"/>
        <end position="225"/>
    </location>
</feature>
<evidence type="ECO:0000256" key="9">
    <source>
        <dbReference type="RuleBase" id="RU003357"/>
    </source>
</evidence>
<dbReference type="Pfam" id="PF00593">
    <property type="entry name" value="TonB_dep_Rec_b-barrel"/>
    <property type="match status" value="1"/>
</dbReference>
<dbReference type="GO" id="GO:0015344">
    <property type="term" value="F:siderophore uptake transmembrane transporter activity"/>
    <property type="evidence" value="ECO:0007669"/>
    <property type="project" value="TreeGrafter"/>
</dbReference>
<reference evidence="12" key="2">
    <citation type="submission" date="2023-04" db="EMBL/GenBank/DDBJ databases">
        <title>Paracnuella aquatica gen. nov., sp. nov., a member of the family Chitinophagaceae isolated from a hot spring.</title>
        <authorList>
            <person name="Wang C."/>
        </authorList>
    </citation>
    <scope>NUCLEOTIDE SEQUENCE</scope>
    <source>
        <strain evidence="12">LB-8</strain>
    </source>
</reference>
<dbReference type="InterPro" id="IPR008969">
    <property type="entry name" value="CarboxyPept-like_regulatory"/>
</dbReference>
<keyword evidence="12" id="KW-0675">Receptor</keyword>
<evidence type="ECO:0000259" key="10">
    <source>
        <dbReference type="Pfam" id="PF00593"/>
    </source>
</evidence>